<dbReference type="AlphaFoldDB" id="A0A0F9BN69"/>
<accession>A0A0F9BN69</accession>
<feature type="non-terminal residue" evidence="1">
    <location>
        <position position="1"/>
    </location>
</feature>
<reference evidence="1" key="1">
    <citation type="journal article" date="2015" name="Nature">
        <title>Complex archaea that bridge the gap between prokaryotes and eukaryotes.</title>
        <authorList>
            <person name="Spang A."/>
            <person name="Saw J.H."/>
            <person name="Jorgensen S.L."/>
            <person name="Zaremba-Niedzwiedzka K."/>
            <person name="Martijn J."/>
            <person name="Lind A.E."/>
            <person name="van Eijk R."/>
            <person name="Schleper C."/>
            <person name="Guy L."/>
            <person name="Ettema T.J."/>
        </authorList>
    </citation>
    <scope>NUCLEOTIDE SEQUENCE</scope>
</reference>
<dbReference type="EMBL" id="LAZR01040130">
    <property type="protein sequence ID" value="KKL15257.1"/>
    <property type="molecule type" value="Genomic_DNA"/>
</dbReference>
<sequence>TPIIRIRKVNKIVYHSYSLFNDEGQRKFILLADLMESHFPTKKILYKVCMICDHKNQYYYGSPPKTCENPDCELPHLLSAAPVEIELHKLQHEYLNGGRDPKIIQTMYTTLLPYVRSILFKVVKHHFSPNILAEKVHDASIEVLQGYWNNPDFKVQKSYGGLIFWKVRQVCFQFVKEEKNFSSLNKQVMGKDGKSAEFIDMLNHNDYTSLFTQEEERNPEEIFMNENENNILNDVMTHLNSLQKALDKNYPEKEYFVFKTMVLIGVYHFVARNFSDCFGLEEKYCQSLLSDEYNIDSKKLNSIIQKFMAEIYKLLKNYDN</sequence>
<name>A0A0F9BN69_9ZZZZ</name>
<gene>
    <name evidence="1" type="ORF">LCGC14_2507430</name>
</gene>
<organism evidence="1">
    <name type="scientific">marine sediment metagenome</name>
    <dbReference type="NCBI Taxonomy" id="412755"/>
    <lineage>
        <taxon>unclassified sequences</taxon>
        <taxon>metagenomes</taxon>
        <taxon>ecological metagenomes</taxon>
    </lineage>
</organism>
<evidence type="ECO:0000313" key="1">
    <source>
        <dbReference type="EMBL" id="KKL15257.1"/>
    </source>
</evidence>
<protein>
    <submittedName>
        <fullName evidence="1">Uncharacterized protein</fullName>
    </submittedName>
</protein>
<proteinExistence type="predicted"/>
<comment type="caution">
    <text evidence="1">The sequence shown here is derived from an EMBL/GenBank/DDBJ whole genome shotgun (WGS) entry which is preliminary data.</text>
</comment>